<sequence>MEVMDSVNVSASMDRPGDRPEIIAGLIEKPSIKNFPNFAAPPTSRRYPTLRTVFLFRALFPSTRFPCGSAPDPARP</sequence>
<dbReference type="EMBL" id="AP017928">
    <property type="protein sequence ID" value="BBA34795.1"/>
    <property type="molecule type" value="Genomic_DNA"/>
</dbReference>
<keyword evidence="2" id="KW-1185">Reference proteome</keyword>
<dbReference type="KEGG" id="mmai:sS8_2850"/>
<evidence type="ECO:0000313" key="1">
    <source>
        <dbReference type="EMBL" id="BBA34795.1"/>
    </source>
</evidence>
<gene>
    <name evidence="1" type="ORF">sS8_2850</name>
</gene>
<accession>A0A250KT10</accession>
<organism evidence="1 2">
    <name type="scientific">Methylocaldum marinum</name>
    <dbReference type="NCBI Taxonomy" id="1432792"/>
    <lineage>
        <taxon>Bacteria</taxon>
        <taxon>Pseudomonadati</taxon>
        <taxon>Pseudomonadota</taxon>
        <taxon>Gammaproteobacteria</taxon>
        <taxon>Methylococcales</taxon>
        <taxon>Methylococcaceae</taxon>
        <taxon>Methylocaldum</taxon>
    </lineage>
</organism>
<dbReference type="Proteomes" id="UP000266313">
    <property type="component" value="Chromosome"/>
</dbReference>
<proteinExistence type="predicted"/>
<evidence type="ECO:0000313" key="2">
    <source>
        <dbReference type="Proteomes" id="UP000266313"/>
    </source>
</evidence>
<reference evidence="1 2" key="1">
    <citation type="submission" date="2016-12" db="EMBL/GenBank/DDBJ databases">
        <title>Genome sequencing of Methylocaldum marinum.</title>
        <authorList>
            <person name="Takeuchi M."/>
            <person name="Kamagata Y."/>
            <person name="Hiraoka S."/>
            <person name="Oshima K."/>
            <person name="Hattori M."/>
            <person name="Iwasaki W."/>
        </authorList>
    </citation>
    <scope>NUCLEOTIDE SEQUENCE [LARGE SCALE GENOMIC DNA]</scope>
    <source>
        <strain evidence="1 2">S8</strain>
    </source>
</reference>
<dbReference type="AlphaFoldDB" id="A0A250KT10"/>
<protein>
    <submittedName>
        <fullName evidence="1">Uncharacterized protein</fullName>
    </submittedName>
</protein>
<name>A0A250KT10_9GAMM</name>